<evidence type="ECO:0000256" key="3">
    <source>
        <dbReference type="ARBA" id="ARBA00022694"/>
    </source>
</evidence>
<dbReference type="PROSITE" id="PS51831">
    <property type="entry name" value="HD"/>
    <property type="match status" value="1"/>
</dbReference>
<dbReference type="GO" id="GO:0000049">
    <property type="term" value="F:tRNA binding"/>
    <property type="evidence" value="ECO:0007669"/>
    <property type="project" value="UniProtKB-UniRule"/>
</dbReference>
<evidence type="ECO:0000313" key="15">
    <source>
        <dbReference type="Proteomes" id="UP000070299"/>
    </source>
</evidence>
<evidence type="ECO:0000256" key="9">
    <source>
        <dbReference type="ARBA" id="ARBA00022840"/>
    </source>
</evidence>
<dbReference type="GO" id="GO:0000287">
    <property type="term" value="F:magnesium ion binding"/>
    <property type="evidence" value="ECO:0007669"/>
    <property type="project" value="UniProtKB-UniRule"/>
</dbReference>
<dbReference type="AlphaFoldDB" id="A0A148KLC6"/>
<comment type="caution">
    <text evidence="14">The sequence shown here is derived from an EMBL/GenBank/DDBJ whole genome shotgun (WGS) entry which is preliminary data.</text>
</comment>
<name>A0A148KLC6_9ALTE</name>
<dbReference type="InterPro" id="IPR050124">
    <property type="entry name" value="tRNA_CCA-adding_enzyme"/>
</dbReference>
<comment type="miscellaneous">
    <text evidence="12">A single active site specifically recognizes both ATP and CTP and is responsible for their addition.</text>
</comment>
<evidence type="ECO:0000256" key="8">
    <source>
        <dbReference type="ARBA" id="ARBA00022801"/>
    </source>
</evidence>
<dbReference type="EC" id="3.1.3.-" evidence="12"/>
<dbReference type="GO" id="GO:0001680">
    <property type="term" value="P:tRNA 3'-terminal CCA addition"/>
    <property type="evidence" value="ECO:0007669"/>
    <property type="project" value="UniProtKB-UniRule"/>
</dbReference>
<dbReference type="GO" id="GO:0042245">
    <property type="term" value="P:RNA repair"/>
    <property type="evidence" value="ECO:0007669"/>
    <property type="project" value="UniProtKB-KW"/>
</dbReference>
<feature type="binding site" evidence="12">
    <location>
        <position position="23"/>
    </location>
    <ligand>
        <name>Mg(2+)</name>
        <dbReference type="ChEBI" id="CHEBI:18420"/>
    </ligand>
</feature>
<comment type="catalytic activity">
    <reaction evidence="12">
        <text>a tRNA with a 3' CCA end + 2 CTP + ATP = a tRNA with a 3' CCACCA end + 3 diphosphate</text>
        <dbReference type="Rhea" id="RHEA:76235"/>
        <dbReference type="Rhea" id="RHEA-COMP:10468"/>
        <dbReference type="Rhea" id="RHEA-COMP:18655"/>
        <dbReference type="ChEBI" id="CHEBI:30616"/>
        <dbReference type="ChEBI" id="CHEBI:33019"/>
        <dbReference type="ChEBI" id="CHEBI:37563"/>
        <dbReference type="ChEBI" id="CHEBI:83071"/>
        <dbReference type="ChEBI" id="CHEBI:195187"/>
    </reaction>
</comment>
<keyword evidence="2 12" id="KW-0808">Transferase</keyword>
<dbReference type="EMBL" id="LSNE01000015">
    <property type="protein sequence ID" value="KXI27132.1"/>
    <property type="molecule type" value="Genomic_DNA"/>
</dbReference>
<feature type="binding site" evidence="12">
    <location>
        <position position="140"/>
    </location>
    <ligand>
        <name>ATP</name>
        <dbReference type="ChEBI" id="CHEBI:30616"/>
    </ligand>
</feature>
<evidence type="ECO:0000256" key="1">
    <source>
        <dbReference type="ARBA" id="ARBA00022596"/>
    </source>
</evidence>
<evidence type="ECO:0000256" key="2">
    <source>
        <dbReference type="ARBA" id="ARBA00022679"/>
    </source>
</evidence>
<comment type="domain">
    <text evidence="12">Comprises two domains: an N-terminal domain containing the nucleotidyltransferase activity and a C-terminal HD domain associated with both phosphodiesterase and phosphatase activities.</text>
</comment>
<comment type="function">
    <text evidence="12">Catalyzes the addition and repair of the essential 3'-terminal CCA sequence in tRNAs without using a nucleic acid template. Adds these three nucleotides in the order of C, C, and A to the tRNA nucleotide-73, using CTP and ATP as substrates and producing inorganic pyrophosphate. tRNA 3'-terminal CCA addition is required both for tRNA processing and repair. Also involved in tRNA surveillance by mediating tandem CCA addition to generate a CCACCA at the 3' terminus of unstable tRNAs. While stable tRNAs receive only 3'-terminal CCA, unstable tRNAs are marked with CCACCA and rapidly degraded.</text>
</comment>
<keyword evidence="15" id="KW-1185">Reference proteome</keyword>
<dbReference type="EC" id="2.7.7.72" evidence="12"/>
<evidence type="ECO:0000259" key="13">
    <source>
        <dbReference type="PROSITE" id="PS51831"/>
    </source>
</evidence>
<feature type="binding site" evidence="12">
    <location>
        <position position="11"/>
    </location>
    <ligand>
        <name>CTP</name>
        <dbReference type="ChEBI" id="CHEBI:37563"/>
    </ligand>
</feature>
<dbReference type="GO" id="GO:0004112">
    <property type="term" value="F:cyclic-nucleotide phosphodiesterase activity"/>
    <property type="evidence" value="ECO:0007669"/>
    <property type="project" value="UniProtKB-UniRule"/>
</dbReference>
<feature type="binding site" evidence="12">
    <location>
        <position position="140"/>
    </location>
    <ligand>
        <name>CTP</name>
        <dbReference type="ChEBI" id="CHEBI:37563"/>
    </ligand>
</feature>
<dbReference type="HAMAP" id="MF_01261">
    <property type="entry name" value="CCA_bact_type1"/>
    <property type="match status" value="1"/>
</dbReference>
<dbReference type="Pfam" id="PF12627">
    <property type="entry name" value="PolyA_pol_RNAbd"/>
    <property type="match status" value="1"/>
</dbReference>
<dbReference type="InterPro" id="IPR003607">
    <property type="entry name" value="HD/PDEase_dom"/>
</dbReference>
<dbReference type="Pfam" id="PF01743">
    <property type="entry name" value="PolyA_pol"/>
    <property type="match status" value="1"/>
</dbReference>
<keyword evidence="11 12" id="KW-0694">RNA-binding</keyword>
<sequence>MQIYLVGGAVRDTLLGLSVKDRDWVVVGATPKHMLDLGYQQVGADFPVFLHPKTKEEYALARTERKTGSGYSGFVCDVSPDVSLEDDLMRRDLTINAIAMDEHNQLIDPYHGQNDLAKKVLRHVSDAFVEDPLRVLRVARFAARYHGLGFTIAPETLTLMQQICGSGELEYLSAERVWQETARSLEGANPDIYIEVLRASGALTIWFKELAILWGIPNPAQWHPEIDTGIHTIMVLQQAAKLSDKLTVRFAALVHDLGKGLTPEHRWPSHPGHEKSGLAAINNLCDRLKAPNDCRELALLMSEYHTHVHKAFELKPATILKVLNHCDVWRKPQRFADLLLCCEADARGRTGFEEREYPNSHYFWQAYQRALQVDIKAIVASGLQGQAIKLRLNELRLQAIKDLKMSQQTTED</sequence>
<dbReference type="EC" id="3.1.4.-" evidence="12"/>
<evidence type="ECO:0000256" key="5">
    <source>
        <dbReference type="ARBA" id="ARBA00022723"/>
    </source>
</evidence>
<feature type="binding site" evidence="12">
    <location>
        <position position="91"/>
    </location>
    <ligand>
        <name>ATP</name>
        <dbReference type="ChEBI" id="CHEBI:30616"/>
    </ligand>
</feature>
<dbReference type="OrthoDB" id="9805698at2"/>
<evidence type="ECO:0000256" key="4">
    <source>
        <dbReference type="ARBA" id="ARBA00022695"/>
    </source>
</evidence>
<feature type="binding site" evidence="12">
    <location>
        <position position="137"/>
    </location>
    <ligand>
        <name>ATP</name>
        <dbReference type="ChEBI" id="CHEBI:30616"/>
    </ligand>
</feature>
<dbReference type="Pfam" id="PF01966">
    <property type="entry name" value="HD"/>
    <property type="match status" value="1"/>
</dbReference>
<accession>A0A148KLC6</accession>
<keyword evidence="10 12" id="KW-0460">Magnesium</keyword>
<comment type="subunit">
    <text evidence="12">Monomer. Can also form homodimers and oligomers.</text>
</comment>
<dbReference type="GO" id="GO:0005524">
    <property type="term" value="F:ATP binding"/>
    <property type="evidence" value="ECO:0007669"/>
    <property type="project" value="UniProtKB-UniRule"/>
</dbReference>
<dbReference type="InterPro" id="IPR006674">
    <property type="entry name" value="HD_domain"/>
</dbReference>
<feature type="domain" description="HD" evidence="13">
    <location>
        <begin position="228"/>
        <end position="329"/>
    </location>
</feature>
<protein>
    <recommendedName>
        <fullName evidence="12">Multifunctional CCA protein</fullName>
    </recommendedName>
    <domain>
        <recommendedName>
            <fullName evidence="12">CCA-adding enzyme</fullName>
            <ecNumber evidence="12">2.7.7.72</ecNumber>
        </recommendedName>
        <alternativeName>
            <fullName evidence="12">CCA tRNA nucleotidyltransferase</fullName>
        </alternativeName>
        <alternativeName>
            <fullName evidence="12">tRNA CCA-pyrophosphorylase</fullName>
        </alternativeName>
        <alternativeName>
            <fullName evidence="12">tRNA adenylyl-/cytidylyl-transferase</fullName>
        </alternativeName>
        <alternativeName>
            <fullName evidence="12">tRNA nucleotidyltransferase</fullName>
        </alternativeName>
        <alternativeName>
            <fullName evidence="12">tRNA-NT</fullName>
        </alternativeName>
    </domain>
    <domain>
        <recommendedName>
            <fullName evidence="12">2'-nucleotidase</fullName>
            <ecNumber evidence="12">3.1.3.-</ecNumber>
        </recommendedName>
    </domain>
    <domain>
        <recommendedName>
            <fullName evidence="12">2',3'-cyclic phosphodiesterase</fullName>
            <ecNumber evidence="12">3.1.4.-</ecNumber>
        </recommendedName>
    </domain>
    <domain>
        <recommendedName>
            <fullName evidence="12">Phosphatase</fullName>
        </recommendedName>
    </domain>
</protein>
<dbReference type="InterPro" id="IPR012006">
    <property type="entry name" value="CCA_bact"/>
</dbReference>
<comment type="similarity">
    <text evidence="12">Belongs to the tRNA nucleotidyltransferase/poly(A) polymerase family. Bacterial CCA-adding enzyme type 1 subfamily.</text>
</comment>
<dbReference type="InterPro" id="IPR002646">
    <property type="entry name" value="PolA_pol_head_dom"/>
</dbReference>
<feature type="binding site" evidence="12">
    <location>
        <position position="91"/>
    </location>
    <ligand>
        <name>CTP</name>
        <dbReference type="ChEBI" id="CHEBI:37563"/>
    </ligand>
</feature>
<dbReference type="InterPro" id="IPR043519">
    <property type="entry name" value="NT_sf"/>
</dbReference>
<dbReference type="CDD" id="cd05398">
    <property type="entry name" value="NT_ClassII-CCAase"/>
    <property type="match status" value="1"/>
</dbReference>
<keyword evidence="12" id="KW-0511">Multifunctional enzyme</keyword>
<feature type="binding site" evidence="12">
    <location>
        <position position="8"/>
    </location>
    <ligand>
        <name>CTP</name>
        <dbReference type="ChEBI" id="CHEBI:37563"/>
    </ligand>
</feature>
<keyword evidence="6 12" id="KW-0547">Nucleotide-binding</keyword>
<dbReference type="RefSeq" id="WP_068381510.1">
    <property type="nucleotide sequence ID" value="NZ_LSNE01000015.1"/>
</dbReference>
<dbReference type="PANTHER" id="PTHR47545:SF1">
    <property type="entry name" value="MULTIFUNCTIONAL CCA PROTEIN"/>
    <property type="match status" value="1"/>
</dbReference>
<comment type="catalytic activity">
    <reaction evidence="12">
        <text>a tRNA precursor + 2 CTP + ATP = a tRNA with a 3' CCA end + 3 diphosphate</text>
        <dbReference type="Rhea" id="RHEA:14433"/>
        <dbReference type="Rhea" id="RHEA-COMP:10465"/>
        <dbReference type="Rhea" id="RHEA-COMP:10468"/>
        <dbReference type="ChEBI" id="CHEBI:30616"/>
        <dbReference type="ChEBI" id="CHEBI:33019"/>
        <dbReference type="ChEBI" id="CHEBI:37563"/>
        <dbReference type="ChEBI" id="CHEBI:74896"/>
        <dbReference type="ChEBI" id="CHEBI:83071"/>
        <dbReference type="EC" id="2.7.7.72"/>
    </reaction>
</comment>
<dbReference type="HAMAP" id="MF_01262">
    <property type="entry name" value="CCA_bact_type2"/>
    <property type="match status" value="1"/>
</dbReference>
<evidence type="ECO:0000256" key="7">
    <source>
        <dbReference type="ARBA" id="ARBA00022800"/>
    </source>
</evidence>
<dbReference type="SUPFAM" id="SSF81891">
    <property type="entry name" value="Poly A polymerase C-terminal region-like"/>
    <property type="match status" value="1"/>
</dbReference>
<dbReference type="Gene3D" id="3.30.460.10">
    <property type="entry name" value="Beta Polymerase, domain 2"/>
    <property type="match status" value="1"/>
</dbReference>
<dbReference type="InterPro" id="IPR032828">
    <property type="entry name" value="PolyA_RNA-bd"/>
</dbReference>
<keyword evidence="8 12" id="KW-0378">Hydrolase</keyword>
<feature type="binding site" evidence="12">
    <location>
        <position position="11"/>
    </location>
    <ligand>
        <name>ATP</name>
        <dbReference type="ChEBI" id="CHEBI:30616"/>
    </ligand>
</feature>
<proteinExistence type="inferred from homology"/>
<dbReference type="SUPFAM" id="SSF81301">
    <property type="entry name" value="Nucleotidyltransferase"/>
    <property type="match status" value="1"/>
</dbReference>
<evidence type="ECO:0000256" key="10">
    <source>
        <dbReference type="ARBA" id="ARBA00022842"/>
    </source>
</evidence>
<evidence type="ECO:0000256" key="6">
    <source>
        <dbReference type="ARBA" id="ARBA00022741"/>
    </source>
</evidence>
<dbReference type="Gene3D" id="1.10.3090.10">
    <property type="entry name" value="cca-adding enzyme, domain 2"/>
    <property type="match status" value="1"/>
</dbReference>
<evidence type="ECO:0000256" key="11">
    <source>
        <dbReference type="ARBA" id="ARBA00022884"/>
    </source>
</evidence>
<keyword evidence="4 12" id="KW-0548">Nucleotidyltransferase</keyword>
<keyword evidence="9 12" id="KW-0067">ATP-binding</keyword>
<evidence type="ECO:0000313" key="14">
    <source>
        <dbReference type="EMBL" id="KXI27132.1"/>
    </source>
</evidence>
<dbReference type="PIRSF" id="PIRSF000813">
    <property type="entry name" value="CCA_bact"/>
    <property type="match status" value="1"/>
</dbReference>
<feature type="binding site" evidence="12">
    <location>
        <position position="137"/>
    </location>
    <ligand>
        <name>CTP</name>
        <dbReference type="ChEBI" id="CHEBI:37563"/>
    </ligand>
</feature>
<reference evidence="15" key="1">
    <citation type="submission" date="2016-02" db="EMBL/GenBank/DDBJ databases">
        <authorList>
            <person name="Schultz-Johansen M."/>
            <person name="Glaring M.A."/>
            <person name="Bech P.K."/>
            <person name="Stougaard P."/>
        </authorList>
    </citation>
    <scope>NUCLEOTIDE SEQUENCE [LARGE SCALE GENOMIC DNA]</scope>
    <source>
        <strain evidence="15">S66</strain>
    </source>
</reference>
<keyword evidence="5 12" id="KW-0479">Metal-binding</keyword>
<keyword evidence="1 12" id="KW-0533">Nickel</keyword>
<organism evidence="14 15">
    <name type="scientific">Paraglaciecola hydrolytica</name>
    <dbReference type="NCBI Taxonomy" id="1799789"/>
    <lineage>
        <taxon>Bacteria</taxon>
        <taxon>Pseudomonadati</taxon>
        <taxon>Pseudomonadota</taxon>
        <taxon>Gammaproteobacteria</taxon>
        <taxon>Alteromonadales</taxon>
        <taxon>Alteromonadaceae</taxon>
        <taxon>Paraglaciecola</taxon>
    </lineage>
</organism>
<comment type="cofactor">
    <cofactor evidence="12">
        <name>Mg(2+)</name>
        <dbReference type="ChEBI" id="CHEBI:18420"/>
    </cofactor>
    <text evidence="12">Magnesium is required for nucleotidyltransferase activity.</text>
</comment>
<dbReference type="CDD" id="cd00077">
    <property type="entry name" value="HDc"/>
    <property type="match status" value="1"/>
</dbReference>
<feature type="binding site" evidence="12">
    <location>
        <position position="8"/>
    </location>
    <ligand>
        <name>ATP</name>
        <dbReference type="ChEBI" id="CHEBI:30616"/>
    </ligand>
</feature>
<feature type="binding site" evidence="12">
    <location>
        <position position="21"/>
    </location>
    <ligand>
        <name>Mg(2+)</name>
        <dbReference type="ChEBI" id="CHEBI:18420"/>
    </ligand>
</feature>
<dbReference type="GO" id="GO:0016791">
    <property type="term" value="F:phosphatase activity"/>
    <property type="evidence" value="ECO:0007669"/>
    <property type="project" value="UniProtKB-UniRule"/>
</dbReference>
<dbReference type="NCBIfam" id="NF008137">
    <property type="entry name" value="PRK10885.1"/>
    <property type="match status" value="1"/>
</dbReference>
<dbReference type="GO" id="GO:0160016">
    <property type="term" value="F:CCACCA tRNA nucleotidyltransferase activity"/>
    <property type="evidence" value="ECO:0007669"/>
    <property type="project" value="RHEA"/>
</dbReference>
<dbReference type="STRING" id="1799789.AX660_01735"/>
<dbReference type="Proteomes" id="UP000070299">
    <property type="component" value="Unassembled WGS sequence"/>
</dbReference>
<comment type="cofactor">
    <cofactor evidence="12">
        <name>Ni(2+)</name>
        <dbReference type="ChEBI" id="CHEBI:49786"/>
    </cofactor>
    <text evidence="12">Nickel for phosphatase activity.</text>
</comment>
<keyword evidence="3 12" id="KW-0819">tRNA processing</keyword>
<keyword evidence="7 12" id="KW-0692">RNA repair</keyword>
<evidence type="ECO:0000256" key="12">
    <source>
        <dbReference type="HAMAP-Rule" id="MF_01261"/>
    </source>
</evidence>
<dbReference type="GO" id="GO:0004810">
    <property type="term" value="F:CCA tRNA nucleotidyltransferase activity"/>
    <property type="evidence" value="ECO:0007669"/>
    <property type="project" value="UniProtKB-UniRule"/>
</dbReference>
<dbReference type="PANTHER" id="PTHR47545">
    <property type="entry name" value="MULTIFUNCTIONAL CCA PROTEIN"/>
    <property type="match status" value="1"/>
</dbReference>
<gene>
    <name evidence="12 14" type="primary">cca</name>
    <name evidence="14" type="ORF">AX660_01735</name>
</gene>